<name>A0A484FPF7_COLOR</name>
<organism evidence="1 2">
    <name type="scientific">Colletotrichum orbiculare (strain 104-T / ATCC 96160 / CBS 514.97 / LARS 414 / MAFF 240422)</name>
    <name type="common">Cucumber anthracnose fungus</name>
    <name type="synonym">Colletotrichum lagenarium</name>
    <dbReference type="NCBI Taxonomy" id="1213857"/>
    <lineage>
        <taxon>Eukaryota</taxon>
        <taxon>Fungi</taxon>
        <taxon>Dikarya</taxon>
        <taxon>Ascomycota</taxon>
        <taxon>Pezizomycotina</taxon>
        <taxon>Sordariomycetes</taxon>
        <taxon>Hypocreomycetidae</taxon>
        <taxon>Glomerellales</taxon>
        <taxon>Glomerellaceae</taxon>
        <taxon>Colletotrichum</taxon>
        <taxon>Colletotrichum orbiculare species complex</taxon>
    </lineage>
</organism>
<dbReference type="EMBL" id="AMCV02000020">
    <property type="protein sequence ID" value="TDZ19384.1"/>
    <property type="molecule type" value="Genomic_DNA"/>
</dbReference>
<reference evidence="2" key="2">
    <citation type="journal article" date="2019" name="Mol. Plant Microbe Interact.">
        <title>Genome sequence resources for four phytopathogenic fungi from the Colletotrichum orbiculare species complex.</title>
        <authorList>
            <person name="Gan P."/>
            <person name="Tsushima A."/>
            <person name="Narusaka M."/>
            <person name="Narusaka Y."/>
            <person name="Takano Y."/>
            <person name="Kubo Y."/>
            <person name="Shirasu K."/>
        </authorList>
    </citation>
    <scope>GENOME REANNOTATION</scope>
    <source>
        <strain evidence="2">104-T / ATCC 96160 / CBS 514.97 / LARS 414 / MAFF 240422</strain>
    </source>
</reference>
<dbReference type="AlphaFoldDB" id="A0A484FPF7"/>
<sequence>MRCPRPIQHLWWLSENSGRRAPYRNQTVPGPSSDQLTLSYCDVQNVQHLLTGQRTLARFVGTGMASTLLMRRQNNRRQLASPAAKSIHRGRSGAGYRDNNGLWHETSPVREVGDGKVYVRFQAFWRELMRYPAIGELVFNTRFGAIDIPPSSHLTVTELTLTAGPTGPDCQAWLHTFPPPYLIINTLSNPWSRSWLWLWLWTKAPSRALLNLHAFSILLDARSVPARRDSPSWAPTG</sequence>
<accession>A0A484FPF7</accession>
<evidence type="ECO:0000313" key="1">
    <source>
        <dbReference type="EMBL" id="TDZ19384.1"/>
    </source>
</evidence>
<evidence type="ECO:0000313" key="2">
    <source>
        <dbReference type="Proteomes" id="UP000014480"/>
    </source>
</evidence>
<protein>
    <submittedName>
        <fullName evidence="1">Uncharacterized protein</fullName>
    </submittedName>
</protein>
<reference evidence="2" key="1">
    <citation type="journal article" date="2013" name="New Phytol.">
        <title>Comparative genomic and transcriptomic analyses reveal the hemibiotrophic stage shift of Colletotrichum fungi.</title>
        <authorList>
            <person name="Gan P."/>
            <person name="Ikeda K."/>
            <person name="Irieda H."/>
            <person name="Narusaka M."/>
            <person name="O'Connell R.J."/>
            <person name="Narusaka Y."/>
            <person name="Takano Y."/>
            <person name="Kubo Y."/>
            <person name="Shirasu K."/>
        </authorList>
    </citation>
    <scope>NUCLEOTIDE SEQUENCE [LARGE SCALE GENOMIC DNA]</scope>
    <source>
        <strain evidence="2">104-T / ATCC 96160 / CBS 514.97 / LARS 414 / MAFF 240422</strain>
    </source>
</reference>
<gene>
    <name evidence="1" type="ORF">Cob_v007834</name>
</gene>
<keyword evidence="2" id="KW-1185">Reference proteome</keyword>
<dbReference type="Proteomes" id="UP000014480">
    <property type="component" value="Unassembled WGS sequence"/>
</dbReference>
<proteinExistence type="predicted"/>
<comment type="caution">
    <text evidence="1">The sequence shown here is derived from an EMBL/GenBank/DDBJ whole genome shotgun (WGS) entry which is preliminary data.</text>
</comment>